<evidence type="ECO:0000256" key="1">
    <source>
        <dbReference type="ARBA" id="ARBA00004651"/>
    </source>
</evidence>
<dbReference type="Pfam" id="PF00361">
    <property type="entry name" value="Proton_antipo_M"/>
    <property type="match status" value="1"/>
</dbReference>
<dbReference type="EMBL" id="JAROCC010000002">
    <property type="protein sequence ID" value="MDN4606376.1"/>
    <property type="molecule type" value="Genomic_DNA"/>
</dbReference>
<feature type="transmembrane region" description="Helical" evidence="9">
    <location>
        <begin position="31"/>
        <end position="48"/>
    </location>
</feature>
<keyword evidence="4" id="KW-1003">Cell membrane</keyword>
<feature type="transmembrane region" description="Helical" evidence="9">
    <location>
        <begin position="269"/>
        <end position="292"/>
    </location>
</feature>
<feature type="transmembrane region" description="Helical" evidence="9">
    <location>
        <begin position="402"/>
        <end position="426"/>
    </location>
</feature>
<sequence length="494" mass="54182">MNNIIVMPMIIPLMTGIILIFLRTRVNSQRILSILSSIATIAVSLVILNRIQHEGILRLDFGGWLPPYGILFVADSFSMLLVVTTSIVTGILLIYAFSSIGKQHENMFFYPFIFFLVAGVNGSFLTGDLFNMFVCFEVMLLSSYVLITMGGRRIQLVESIKYVTINVLSSWFFLIGIAYLYGTVGTLNMAHLSVRVAEVGQGPLLTVISLMFLIVFSLKAGLLLYFWLPGSYSAPPTVVAALFGALLTKVGIYAMFRIFTLIFYHETAITHTAIGIMAILTMIGGSIGALAYNDIRKIVSYNVVIAVGFILAGLAMSSEVAFQGAIYYLIHDMIVKALLFLIAGTMIYLTGKAKIEEMSGLIRNYPMLGWLFFITMLSLTGIPPLSGFISKVFLGQGAIETGSYLLLAVAFMSGIFVLYSLLRIFLNCFWGETIISEDDDVPLKKGMLVPCVLLAIMTVAIGIGVEGLVPYVSDAARTLMNPDIYIEAVLQGNR</sequence>
<evidence type="ECO:0000313" key="12">
    <source>
        <dbReference type="Proteomes" id="UP001175097"/>
    </source>
</evidence>
<evidence type="ECO:0000256" key="7">
    <source>
        <dbReference type="ARBA" id="ARBA00023136"/>
    </source>
</evidence>
<evidence type="ECO:0000259" key="10">
    <source>
        <dbReference type="Pfam" id="PF00361"/>
    </source>
</evidence>
<evidence type="ECO:0000313" key="11">
    <source>
        <dbReference type="EMBL" id="MDN4606376.1"/>
    </source>
</evidence>
<name>A0ABT8JP90_9BACL</name>
<dbReference type="NCBIfam" id="NF009306">
    <property type="entry name" value="PRK12663.1"/>
    <property type="match status" value="1"/>
</dbReference>
<dbReference type="InterPro" id="IPR001750">
    <property type="entry name" value="ND/Mrp_TM"/>
</dbReference>
<gene>
    <name evidence="11" type="ORF">P5G49_02665</name>
</gene>
<feature type="transmembrane region" description="Helical" evidence="9">
    <location>
        <begin position="204"/>
        <end position="228"/>
    </location>
</feature>
<dbReference type="PANTHER" id="PTHR42703:SF1">
    <property type="entry name" value="NA(+)_H(+) ANTIPORTER SUBUNIT D1"/>
    <property type="match status" value="1"/>
</dbReference>
<feature type="domain" description="NADH:quinone oxidoreductase/Mrp antiporter transmembrane" evidence="10">
    <location>
        <begin position="127"/>
        <end position="413"/>
    </location>
</feature>
<feature type="transmembrane region" description="Helical" evidence="9">
    <location>
        <begin position="370"/>
        <end position="390"/>
    </location>
</feature>
<feature type="transmembrane region" description="Helical" evidence="9">
    <location>
        <begin position="68"/>
        <end position="95"/>
    </location>
</feature>
<feature type="transmembrane region" description="Helical" evidence="9">
    <location>
        <begin position="130"/>
        <end position="150"/>
    </location>
</feature>
<dbReference type="InterPro" id="IPR003918">
    <property type="entry name" value="NADH_UbQ_OxRdtase"/>
</dbReference>
<evidence type="ECO:0000256" key="4">
    <source>
        <dbReference type="ARBA" id="ARBA00022475"/>
    </source>
</evidence>
<feature type="transmembrane region" description="Helical" evidence="9">
    <location>
        <begin position="328"/>
        <end position="349"/>
    </location>
</feature>
<proteinExistence type="inferred from homology"/>
<keyword evidence="12" id="KW-1185">Reference proteome</keyword>
<comment type="caution">
    <text evidence="11">The sequence shown here is derived from an EMBL/GenBank/DDBJ whole genome shotgun (WGS) entry which is preliminary data.</text>
</comment>
<dbReference type="InterPro" id="IPR050586">
    <property type="entry name" value="CPA3_Na-H_Antiporter_D"/>
</dbReference>
<evidence type="ECO:0000256" key="3">
    <source>
        <dbReference type="ARBA" id="ARBA00022449"/>
    </source>
</evidence>
<evidence type="ECO:0000256" key="2">
    <source>
        <dbReference type="ARBA" id="ARBA00005346"/>
    </source>
</evidence>
<dbReference type="Proteomes" id="UP001175097">
    <property type="component" value="Unassembled WGS sequence"/>
</dbReference>
<keyword evidence="3" id="KW-0813">Transport</keyword>
<keyword evidence="3" id="KW-0050">Antiport</keyword>
<feature type="transmembrane region" description="Helical" evidence="9">
    <location>
        <begin position="6"/>
        <end position="24"/>
    </location>
</feature>
<comment type="subcellular location">
    <subcellularLocation>
        <location evidence="1">Cell membrane</location>
        <topology evidence="1">Multi-pass membrane protein</topology>
    </subcellularLocation>
    <subcellularLocation>
        <location evidence="8">Membrane</location>
        <topology evidence="8">Multi-pass membrane protein</topology>
    </subcellularLocation>
</comment>
<protein>
    <submittedName>
        <fullName evidence="11">Na+/H+ antiporter subunit D</fullName>
    </submittedName>
</protein>
<dbReference type="PANTHER" id="PTHR42703">
    <property type="entry name" value="NADH DEHYDROGENASE"/>
    <property type="match status" value="1"/>
</dbReference>
<feature type="transmembrane region" description="Helical" evidence="9">
    <location>
        <begin position="299"/>
        <end position="316"/>
    </location>
</feature>
<comment type="similarity">
    <text evidence="2">Belongs to the CPA3 antiporters (TC 2.A.63) subunit D family.</text>
</comment>
<feature type="transmembrane region" description="Helical" evidence="9">
    <location>
        <begin position="162"/>
        <end position="184"/>
    </location>
</feature>
<reference evidence="11" key="1">
    <citation type="submission" date="2023-03" db="EMBL/GenBank/DDBJ databases">
        <title>MT1 and MT2 Draft Genomes of Novel Species.</title>
        <authorList>
            <person name="Venkateswaran K."/>
        </authorList>
    </citation>
    <scope>NUCLEOTIDE SEQUENCE</scope>
    <source>
        <strain evidence="11">F6_3S_P_2</strain>
    </source>
</reference>
<evidence type="ECO:0000256" key="9">
    <source>
        <dbReference type="SAM" id="Phobius"/>
    </source>
</evidence>
<dbReference type="NCBIfam" id="NF005818">
    <property type="entry name" value="PRK07691.1"/>
    <property type="match status" value="1"/>
</dbReference>
<feature type="transmembrane region" description="Helical" evidence="9">
    <location>
        <begin position="107"/>
        <end position="124"/>
    </location>
</feature>
<evidence type="ECO:0000256" key="6">
    <source>
        <dbReference type="ARBA" id="ARBA00022989"/>
    </source>
</evidence>
<organism evidence="11 12">
    <name type="scientific">Sporosarcina highlanderae</name>
    <dbReference type="NCBI Taxonomy" id="3035916"/>
    <lineage>
        <taxon>Bacteria</taxon>
        <taxon>Bacillati</taxon>
        <taxon>Bacillota</taxon>
        <taxon>Bacilli</taxon>
        <taxon>Bacillales</taxon>
        <taxon>Caryophanaceae</taxon>
        <taxon>Sporosarcina</taxon>
    </lineage>
</organism>
<dbReference type="PRINTS" id="PR01437">
    <property type="entry name" value="NUOXDRDTASE4"/>
</dbReference>
<evidence type="ECO:0000256" key="8">
    <source>
        <dbReference type="RuleBase" id="RU000320"/>
    </source>
</evidence>
<feature type="transmembrane region" description="Helical" evidence="9">
    <location>
        <begin position="447"/>
        <end position="472"/>
    </location>
</feature>
<keyword evidence="7 9" id="KW-0472">Membrane</keyword>
<evidence type="ECO:0000256" key="5">
    <source>
        <dbReference type="ARBA" id="ARBA00022692"/>
    </source>
</evidence>
<keyword evidence="6 9" id="KW-1133">Transmembrane helix</keyword>
<accession>A0ABT8JP90</accession>
<feature type="transmembrane region" description="Helical" evidence="9">
    <location>
        <begin position="240"/>
        <end position="263"/>
    </location>
</feature>
<dbReference type="RefSeq" id="WP_301241929.1">
    <property type="nucleotide sequence ID" value="NZ_JAROCC010000002.1"/>
</dbReference>
<keyword evidence="5 8" id="KW-0812">Transmembrane</keyword>